<sequence>MQQAADGTVIAGRIRCHEGSFEILFSSNMQIGRQCKGNLGDNKPAVR</sequence>
<comment type="caution">
    <text evidence="1">The sequence shown here is derived from an EMBL/GenBank/DDBJ whole genome shotgun (WGS) entry which is preliminary data.</text>
</comment>
<protein>
    <submittedName>
        <fullName evidence="1">Uncharacterized protein</fullName>
    </submittedName>
</protein>
<evidence type="ECO:0000313" key="1">
    <source>
        <dbReference type="EMBL" id="EFE49970.1"/>
    </source>
</evidence>
<organism evidence="1 2">
    <name type="scientific">Neisseria elongata subsp. glycolytica ATCC 29315</name>
    <dbReference type="NCBI Taxonomy" id="546263"/>
    <lineage>
        <taxon>Bacteria</taxon>
        <taxon>Pseudomonadati</taxon>
        <taxon>Pseudomonadota</taxon>
        <taxon>Betaproteobacteria</taxon>
        <taxon>Neisseriales</taxon>
        <taxon>Neisseriaceae</taxon>
        <taxon>Neisseria</taxon>
    </lineage>
</organism>
<gene>
    <name evidence="1" type="ORF">NEIELOOT_01224</name>
</gene>
<name>D4DQ87_NEIEG</name>
<evidence type="ECO:0000313" key="2">
    <source>
        <dbReference type="Proteomes" id="UP000005536"/>
    </source>
</evidence>
<accession>D4DQ87</accession>
<reference evidence="1 2" key="1">
    <citation type="submission" date="2010-02" db="EMBL/GenBank/DDBJ databases">
        <authorList>
            <person name="Weinstock G."/>
            <person name="Sodergren E."/>
            <person name="Clifton S."/>
            <person name="Fulton L."/>
            <person name="Fulton B."/>
            <person name="Courtney L."/>
            <person name="Fronick C."/>
            <person name="Harrison M."/>
            <person name="Strong C."/>
            <person name="Farmer C."/>
            <person name="Delahaunty K."/>
            <person name="Markovic C."/>
            <person name="Hall O."/>
            <person name="Minx P."/>
            <person name="Tomlinson C."/>
            <person name="Mitreva M."/>
            <person name="Nelson J."/>
            <person name="Hou S."/>
            <person name="Wollam A."/>
            <person name="Pepin K.H."/>
            <person name="Johnson M."/>
            <person name="Bhonagiri V."/>
            <person name="Zhang X."/>
            <person name="Suruliraj S."/>
            <person name="Warren W."/>
            <person name="Chinwalla A."/>
            <person name="Mardis E.R."/>
            <person name="Wilson R.K."/>
        </authorList>
    </citation>
    <scope>NUCLEOTIDE SEQUENCE [LARGE SCALE GENOMIC DNA]</scope>
    <source>
        <strain evidence="1 2">ATCC 29315</strain>
    </source>
</reference>
<dbReference type="AlphaFoldDB" id="D4DQ87"/>
<dbReference type="Proteomes" id="UP000005536">
    <property type="component" value="Unassembled WGS sequence"/>
</dbReference>
<dbReference type="EMBL" id="ADBF01000030">
    <property type="protein sequence ID" value="EFE49970.1"/>
    <property type="molecule type" value="Genomic_DNA"/>
</dbReference>
<proteinExistence type="predicted"/>